<feature type="domain" description="C2H2-type" evidence="12">
    <location>
        <begin position="475"/>
        <end position="502"/>
    </location>
</feature>
<sequence length="731" mass="83514">MALAEDDSQYLIEIQDGTDAANQEEMMVILDLDGQEMPESVTQAIIHLAQNSSQPISQVRVTKAIKSPAAAGSPDMVETEYNVLIDDGNISSIKVEKDNEKLQQVQEKFLSSNAGNFSQNIFFPSDNIHEDIFQSNSDTQILLPADECIIQQHLLPGSETSGHVLVLREPTASSESVKFEEEVLLDEKNRFDSGAANLNSDTRIIVKDLIQLEEFRTGKLRQSVCPLNSISQTDMDVPDSDETVYLQKSVNLNDEHNCLPVSHTDTSNTKKNAFTCLSNETLNVAAKCSVTQEPQSRNQMDKVRKVTLCPVCKVSCLRLTKHMTIKHPNYRPFLCDMCGYSCKTHTKMKIHQLTHLSEKPFQCPHCHKFLKSKVSWSRHVKNHSSEKRFSCAQCNFRSNDSYEYKRHVQRVHSKNMYYDCKFCNLSFVKAYDLKLHAMSEHNSKDTQFCCYCNFSCETRAEMKQHRQTHTGKNPFVCDKCGFSTAFKAHLERHQATHSNLKPFKCPECDYSCKEKVNLKKHMVIHRPEKPFACSLCPHRCKLRSLLNSHIRIVHSSLRPFSCNLCNYTCKTPSNLKKHQWIHQGYKPFACRFCPYVTRETNKLRRHERFKHKAVIEEAHIIQHKKNSQNQEMIESSEHTLGSVEQHHQIRTSVQENSEPSENGFTKGLFRAEASNTADSANEEDISSPTEGTFFSSRVSLARLQGNLSSSDSLAFSMHPSQHQRFIIQFSE</sequence>
<dbReference type="GO" id="GO:0005654">
    <property type="term" value="C:nucleoplasm"/>
    <property type="evidence" value="ECO:0007669"/>
    <property type="project" value="TreeGrafter"/>
</dbReference>
<keyword evidence="6" id="KW-0862">Zinc</keyword>
<feature type="domain" description="C2H2-type" evidence="12">
    <location>
        <begin position="560"/>
        <end position="587"/>
    </location>
</feature>
<evidence type="ECO:0000256" key="7">
    <source>
        <dbReference type="ARBA" id="ARBA00023015"/>
    </source>
</evidence>
<dbReference type="Pfam" id="PF00096">
    <property type="entry name" value="zf-C2H2"/>
    <property type="match status" value="2"/>
</dbReference>
<evidence type="ECO:0000256" key="6">
    <source>
        <dbReference type="ARBA" id="ARBA00022833"/>
    </source>
</evidence>
<dbReference type="SMART" id="SM00355">
    <property type="entry name" value="ZnF_C2H2"/>
    <property type="match status" value="11"/>
</dbReference>
<feature type="domain" description="C2H2-type" evidence="12">
    <location>
        <begin position="333"/>
        <end position="360"/>
    </location>
</feature>
<evidence type="ECO:0000256" key="5">
    <source>
        <dbReference type="ARBA" id="ARBA00022771"/>
    </source>
</evidence>
<evidence type="ECO:0000259" key="12">
    <source>
        <dbReference type="PROSITE" id="PS50157"/>
    </source>
</evidence>
<comment type="subcellular location">
    <subcellularLocation>
        <location evidence="1">Nucleus</location>
    </subcellularLocation>
</comment>
<evidence type="ECO:0000256" key="3">
    <source>
        <dbReference type="ARBA" id="ARBA00022723"/>
    </source>
</evidence>
<evidence type="ECO:0000313" key="14">
    <source>
        <dbReference type="Proteomes" id="UP001283361"/>
    </source>
</evidence>
<gene>
    <name evidence="13" type="ORF">RRG08_008416</name>
</gene>
<keyword evidence="10" id="KW-0539">Nucleus</keyword>
<dbReference type="FunFam" id="3.30.160.60:FF:000075">
    <property type="entry name" value="Putative zinc finger protein 536"/>
    <property type="match status" value="1"/>
</dbReference>
<dbReference type="GO" id="GO:0000978">
    <property type="term" value="F:RNA polymerase II cis-regulatory region sequence-specific DNA binding"/>
    <property type="evidence" value="ECO:0007669"/>
    <property type="project" value="TreeGrafter"/>
</dbReference>
<keyword evidence="9" id="KW-0804">Transcription</keyword>
<dbReference type="PROSITE" id="PS50157">
    <property type="entry name" value="ZINC_FINGER_C2H2_2"/>
    <property type="match status" value="8"/>
</dbReference>
<dbReference type="EMBL" id="JAWDGP010006191">
    <property type="protein sequence ID" value="KAK3745845.1"/>
    <property type="molecule type" value="Genomic_DNA"/>
</dbReference>
<evidence type="ECO:0000256" key="1">
    <source>
        <dbReference type="ARBA" id="ARBA00004123"/>
    </source>
</evidence>
<dbReference type="PROSITE" id="PS00028">
    <property type="entry name" value="ZINC_FINGER_C2H2_1"/>
    <property type="match status" value="7"/>
</dbReference>
<keyword evidence="5 11" id="KW-0863">Zinc-finger</keyword>
<evidence type="ECO:0000256" key="2">
    <source>
        <dbReference type="ARBA" id="ARBA00006991"/>
    </source>
</evidence>
<dbReference type="GO" id="GO:0001227">
    <property type="term" value="F:DNA-binding transcription repressor activity, RNA polymerase II-specific"/>
    <property type="evidence" value="ECO:0007669"/>
    <property type="project" value="TreeGrafter"/>
</dbReference>
<feature type="domain" description="C2H2-type" evidence="12">
    <location>
        <begin position="531"/>
        <end position="559"/>
    </location>
</feature>
<feature type="domain" description="C2H2-type" evidence="12">
    <location>
        <begin position="503"/>
        <end position="530"/>
    </location>
</feature>
<evidence type="ECO:0000313" key="13">
    <source>
        <dbReference type="EMBL" id="KAK3745845.1"/>
    </source>
</evidence>
<proteinExistence type="inferred from homology"/>
<evidence type="ECO:0000256" key="10">
    <source>
        <dbReference type="ARBA" id="ARBA00023242"/>
    </source>
</evidence>
<feature type="domain" description="C2H2-type" evidence="12">
    <location>
        <begin position="447"/>
        <end position="474"/>
    </location>
</feature>
<dbReference type="InterPro" id="IPR013087">
    <property type="entry name" value="Znf_C2H2_type"/>
</dbReference>
<dbReference type="InterPro" id="IPR036236">
    <property type="entry name" value="Znf_C2H2_sf"/>
</dbReference>
<dbReference type="PANTHER" id="PTHR24399">
    <property type="entry name" value="ZINC FINGER AND BTB DOMAIN-CONTAINING"/>
    <property type="match status" value="1"/>
</dbReference>
<dbReference type="PANTHER" id="PTHR24399:SF70">
    <property type="entry name" value="C2H2-TYPE DOMAIN-CONTAINING PROTEIN"/>
    <property type="match status" value="1"/>
</dbReference>
<evidence type="ECO:0000256" key="4">
    <source>
        <dbReference type="ARBA" id="ARBA00022737"/>
    </source>
</evidence>
<name>A0AAE0YHU3_9GAST</name>
<keyword evidence="8" id="KW-0238">DNA-binding</keyword>
<keyword evidence="3" id="KW-0479">Metal-binding</keyword>
<dbReference type="SUPFAM" id="SSF57667">
    <property type="entry name" value="beta-beta-alpha zinc fingers"/>
    <property type="match status" value="5"/>
</dbReference>
<protein>
    <recommendedName>
        <fullName evidence="12">C2H2-type domain-containing protein</fullName>
    </recommendedName>
</protein>
<dbReference type="FunFam" id="3.30.160.60:FF:000100">
    <property type="entry name" value="Zinc finger 45-like"/>
    <property type="match status" value="1"/>
</dbReference>
<dbReference type="Pfam" id="PF13909">
    <property type="entry name" value="zf-H2C2_5"/>
    <property type="match status" value="1"/>
</dbReference>
<feature type="domain" description="C2H2-type" evidence="12">
    <location>
        <begin position="361"/>
        <end position="388"/>
    </location>
</feature>
<dbReference type="Gene3D" id="3.30.160.60">
    <property type="entry name" value="Classic Zinc Finger"/>
    <property type="match status" value="6"/>
</dbReference>
<keyword evidence="4" id="KW-0677">Repeat</keyword>
<accession>A0AAE0YHU3</accession>
<comment type="caution">
    <text evidence="13">The sequence shown here is derived from an EMBL/GenBank/DDBJ whole genome shotgun (WGS) entry which is preliminary data.</text>
</comment>
<dbReference type="GO" id="GO:0008270">
    <property type="term" value="F:zinc ion binding"/>
    <property type="evidence" value="ECO:0007669"/>
    <property type="project" value="UniProtKB-KW"/>
</dbReference>
<keyword evidence="7" id="KW-0805">Transcription regulation</keyword>
<feature type="domain" description="C2H2-type" evidence="12">
    <location>
        <begin position="418"/>
        <end position="446"/>
    </location>
</feature>
<evidence type="ECO:0000256" key="9">
    <source>
        <dbReference type="ARBA" id="ARBA00023163"/>
    </source>
</evidence>
<reference evidence="13" key="1">
    <citation type="journal article" date="2023" name="G3 (Bethesda)">
        <title>A reference genome for the long-term kleptoplast-retaining sea slug Elysia crispata morphotype clarki.</title>
        <authorList>
            <person name="Eastman K.E."/>
            <person name="Pendleton A.L."/>
            <person name="Shaikh M.A."/>
            <person name="Suttiyut T."/>
            <person name="Ogas R."/>
            <person name="Tomko P."/>
            <person name="Gavelis G."/>
            <person name="Widhalm J.R."/>
            <person name="Wisecaver J.H."/>
        </authorList>
    </citation>
    <scope>NUCLEOTIDE SEQUENCE</scope>
    <source>
        <strain evidence="13">ECLA1</strain>
    </source>
</reference>
<keyword evidence="14" id="KW-1185">Reference proteome</keyword>
<evidence type="ECO:0000256" key="8">
    <source>
        <dbReference type="ARBA" id="ARBA00023125"/>
    </source>
</evidence>
<dbReference type="Proteomes" id="UP001283361">
    <property type="component" value="Unassembled WGS sequence"/>
</dbReference>
<organism evidence="13 14">
    <name type="scientific">Elysia crispata</name>
    <name type="common">lettuce slug</name>
    <dbReference type="NCBI Taxonomy" id="231223"/>
    <lineage>
        <taxon>Eukaryota</taxon>
        <taxon>Metazoa</taxon>
        <taxon>Spiralia</taxon>
        <taxon>Lophotrochozoa</taxon>
        <taxon>Mollusca</taxon>
        <taxon>Gastropoda</taxon>
        <taxon>Heterobranchia</taxon>
        <taxon>Euthyneura</taxon>
        <taxon>Panpulmonata</taxon>
        <taxon>Sacoglossa</taxon>
        <taxon>Placobranchoidea</taxon>
        <taxon>Plakobranchidae</taxon>
        <taxon>Elysia</taxon>
    </lineage>
</organism>
<evidence type="ECO:0000256" key="11">
    <source>
        <dbReference type="PROSITE-ProRule" id="PRU00042"/>
    </source>
</evidence>
<dbReference type="AlphaFoldDB" id="A0AAE0YHU3"/>
<comment type="similarity">
    <text evidence="2">Belongs to the krueppel C2H2-type zinc-finger protein family.</text>
</comment>